<sequence>MPSPRTDTPGKKERREREAAPPPLAPGHIDAGAVAESAAVFSPMRREWGSEISTPNTISSRINSDI</sequence>
<evidence type="ECO:0000313" key="3">
    <source>
        <dbReference type="Proteomes" id="UP000006591"/>
    </source>
</evidence>
<reference evidence="2" key="1">
    <citation type="submission" date="2015-04" db="UniProtKB">
        <authorList>
            <consortium name="EnsemblPlants"/>
        </authorList>
    </citation>
    <scope>IDENTIFICATION</scope>
    <source>
        <strain evidence="2">SL10</strain>
    </source>
</reference>
<protein>
    <submittedName>
        <fullName evidence="2">Uncharacterized protein</fullName>
    </submittedName>
</protein>
<dbReference type="Proteomes" id="UP000006591">
    <property type="component" value="Chromosome 1"/>
</dbReference>
<dbReference type="Gramene" id="ONIVA01G08110.1">
    <property type="protein sequence ID" value="ONIVA01G08110.1"/>
    <property type="gene ID" value="ONIVA01G08110"/>
</dbReference>
<dbReference type="EnsemblPlants" id="ONIVA01G08110.1">
    <property type="protein sequence ID" value="ONIVA01G08110.1"/>
    <property type="gene ID" value="ONIVA01G08110"/>
</dbReference>
<dbReference type="AlphaFoldDB" id="A0A0E0FI01"/>
<evidence type="ECO:0000313" key="2">
    <source>
        <dbReference type="EnsemblPlants" id="ONIVA01G08110.1"/>
    </source>
</evidence>
<accession>A0A0E0FI01</accession>
<organism evidence="2">
    <name type="scientific">Oryza nivara</name>
    <name type="common">Indian wild rice</name>
    <name type="synonym">Oryza sativa f. spontanea</name>
    <dbReference type="NCBI Taxonomy" id="4536"/>
    <lineage>
        <taxon>Eukaryota</taxon>
        <taxon>Viridiplantae</taxon>
        <taxon>Streptophyta</taxon>
        <taxon>Embryophyta</taxon>
        <taxon>Tracheophyta</taxon>
        <taxon>Spermatophyta</taxon>
        <taxon>Magnoliopsida</taxon>
        <taxon>Liliopsida</taxon>
        <taxon>Poales</taxon>
        <taxon>Poaceae</taxon>
        <taxon>BOP clade</taxon>
        <taxon>Oryzoideae</taxon>
        <taxon>Oryzeae</taxon>
        <taxon>Oryzinae</taxon>
        <taxon>Oryza</taxon>
    </lineage>
</organism>
<feature type="compositionally biased region" description="Basic and acidic residues" evidence="1">
    <location>
        <begin position="8"/>
        <end position="19"/>
    </location>
</feature>
<name>A0A0E0FI01_ORYNI</name>
<feature type="region of interest" description="Disordered" evidence="1">
    <location>
        <begin position="1"/>
        <end position="30"/>
    </location>
</feature>
<proteinExistence type="predicted"/>
<dbReference type="HOGENOM" id="CLU_2835532_0_0_1"/>
<evidence type="ECO:0000256" key="1">
    <source>
        <dbReference type="SAM" id="MobiDB-lite"/>
    </source>
</evidence>
<reference evidence="2" key="2">
    <citation type="submission" date="2018-04" db="EMBL/GenBank/DDBJ databases">
        <title>OnivRS2 (Oryza nivara Reference Sequence Version 2).</title>
        <authorList>
            <person name="Zhang J."/>
            <person name="Kudrna D."/>
            <person name="Lee S."/>
            <person name="Talag J."/>
            <person name="Rajasekar S."/>
            <person name="Welchert J."/>
            <person name="Hsing Y.-I."/>
            <person name="Wing R.A."/>
        </authorList>
    </citation>
    <scope>NUCLEOTIDE SEQUENCE [LARGE SCALE GENOMIC DNA]</scope>
</reference>
<keyword evidence="3" id="KW-1185">Reference proteome</keyword>